<evidence type="ECO:0000313" key="3">
    <source>
        <dbReference type="Proteomes" id="UP000681720"/>
    </source>
</evidence>
<evidence type="ECO:0000313" key="2">
    <source>
        <dbReference type="EMBL" id="CAF5219515.1"/>
    </source>
</evidence>
<gene>
    <name evidence="2" type="ORF">GIL414_LOCUS83527</name>
</gene>
<dbReference type="InterPro" id="IPR018289">
    <property type="entry name" value="MULE_transposase_dom"/>
</dbReference>
<dbReference type="Proteomes" id="UP000681720">
    <property type="component" value="Unassembled WGS sequence"/>
</dbReference>
<dbReference type="AlphaFoldDB" id="A0A8S3JN07"/>
<proteinExistence type="predicted"/>
<organism evidence="2 3">
    <name type="scientific">Rotaria magnacalcarata</name>
    <dbReference type="NCBI Taxonomy" id="392030"/>
    <lineage>
        <taxon>Eukaryota</taxon>
        <taxon>Metazoa</taxon>
        <taxon>Spiralia</taxon>
        <taxon>Gnathifera</taxon>
        <taxon>Rotifera</taxon>
        <taxon>Eurotatoria</taxon>
        <taxon>Bdelloidea</taxon>
        <taxon>Philodinida</taxon>
        <taxon>Philodinidae</taxon>
        <taxon>Rotaria</taxon>
    </lineage>
</organism>
<reference evidence="2" key="1">
    <citation type="submission" date="2021-02" db="EMBL/GenBank/DDBJ databases">
        <authorList>
            <person name="Nowell W R."/>
        </authorList>
    </citation>
    <scope>NUCLEOTIDE SEQUENCE</scope>
</reference>
<dbReference type="Pfam" id="PF10551">
    <property type="entry name" value="MULE"/>
    <property type="match status" value="1"/>
</dbReference>
<accession>A0A8S3JN07</accession>
<evidence type="ECO:0000259" key="1">
    <source>
        <dbReference type="Pfam" id="PF10551"/>
    </source>
</evidence>
<feature type="domain" description="MULE transposase" evidence="1">
    <location>
        <begin position="3"/>
        <end position="69"/>
    </location>
</feature>
<comment type="caution">
    <text evidence="2">The sequence shown here is derived from an EMBL/GenBank/DDBJ whole genome shotgun (WGS) entry which is preliminary data.</text>
</comment>
<sequence>MTNAIIPLVYGLLIGKSAEDYNLFFEKVLEQDNFQPESIMTDFETGTIKSVKDKLPNILHKGCLFYFSQAVWRQIQSKGLTTKYKEDEFFRLNVKQLIALAFVPLDQIIIGFDLICDLFDDDADDLLEYFEKTWIGEPKRR</sequence>
<dbReference type="EMBL" id="CAJOBJ010363336">
    <property type="protein sequence ID" value="CAF5219515.1"/>
    <property type="molecule type" value="Genomic_DNA"/>
</dbReference>
<name>A0A8S3JN07_9BILA</name>
<feature type="non-terminal residue" evidence="2">
    <location>
        <position position="1"/>
    </location>
</feature>
<protein>
    <recommendedName>
        <fullName evidence="1">MULE transposase domain-containing protein</fullName>
    </recommendedName>
</protein>